<name>W6Z145_COCMI</name>
<sequence>MAQVLGVVANVLGVFGFFASSFQNPNPNTCNVRVAAALNGPDLSGADGSIQAVRIYNENQQLIGSRGGGYIGSGGFADFGVQQSNNQQAMFVQIQATNDAICIPYATTTFVDGAKYGWIGDWGAFCGLNWYYGNVAVDGSYKPKCTWIDNDHTNDFKAGMLMIHWIDFTNKKTQGSRPADYCRYPAFRAYTPEGGSIFKRDVADEPTIVDHRLVISSEPGHNATELCASDTSRGPDFVSLFEGIYCNMETRETVPVCDTSVTELCFNAEAKQLQKPDGRFEQKNFTEVIAWN</sequence>
<dbReference type="EMBL" id="KI963983">
    <property type="protein sequence ID" value="EUC45487.1"/>
    <property type="molecule type" value="Genomic_DNA"/>
</dbReference>
<keyword evidence="3" id="KW-1185">Reference proteome</keyword>
<evidence type="ECO:0000256" key="1">
    <source>
        <dbReference type="SAM" id="SignalP"/>
    </source>
</evidence>
<protein>
    <recommendedName>
        <fullName evidence="4">Lytic polysaccharide monooxygenase</fullName>
    </recommendedName>
</protein>
<dbReference type="AlphaFoldDB" id="W6Z145"/>
<gene>
    <name evidence="2" type="ORF">COCMIDRAFT_5300</name>
</gene>
<proteinExistence type="predicted"/>
<organism evidence="2 3">
    <name type="scientific">Bipolaris oryzae ATCC 44560</name>
    <dbReference type="NCBI Taxonomy" id="930090"/>
    <lineage>
        <taxon>Eukaryota</taxon>
        <taxon>Fungi</taxon>
        <taxon>Dikarya</taxon>
        <taxon>Ascomycota</taxon>
        <taxon>Pezizomycotina</taxon>
        <taxon>Dothideomycetes</taxon>
        <taxon>Pleosporomycetidae</taxon>
        <taxon>Pleosporales</taxon>
        <taxon>Pleosporineae</taxon>
        <taxon>Pleosporaceae</taxon>
        <taxon>Bipolaris</taxon>
    </lineage>
</organism>
<evidence type="ECO:0000313" key="2">
    <source>
        <dbReference type="EMBL" id="EUC45487.1"/>
    </source>
</evidence>
<evidence type="ECO:0000313" key="3">
    <source>
        <dbReference type="Proteomes" id="UP000054032"/>
    </source>
</evidence>
<dbReference type="HOGENOM" id="CLU_046577_2_0_1"/>
<dbReference type="OrthoDB" id="5365129at2759"/>
<feature type="chain" id="PRO_5004889603" description="Lytic polysaccharide monooxygenase" evidence="1">
    <location>
        <begin position="17"/>
        <end position="292"/>
    </location>
</feature>
<dbReference type="RefSeq" id="XP_007687962.1">
    <property type="nucleotide sequence ID" value="XM_007689772.1"/>
</dbReference>
<dbReference type="Proteomes" id="UP000054032">
    <property type="component" value="Unassembled WGS sequence"/>
</dbReference>
<keyword evidence="1" id="KW-0732">Signal</keyword>
<accession>W6Z145</accession>
<dbReference type="KEGG" id="bor:COCMIDRAFT_5300"/>
<feature type="signal peptide" evidence="1">
    <location>
        <begin position="1"/>
        <end position="16"/>
    </location>
</feature>
<evidence type="ECO:0008006" key="4">
    <source>
        <dbReference type="Google" id="ProtNLM"/>
    </source>
</evidence>
<dbReference type="GeneID" id="19124568"/>
<dbReference type="eggNOG" id="ENOG502SNA7">
    <property type="taxonomic scope" value="Eukaryota"/>
</dbReference>
<reference evidence="2 3" key="1">
    <citation type="journal article" date="2013" name="PLoS Genet.">
        <title>Comparative genome structure, secondary metabolite, and effector coding capacity across Cochliobolus pathogens.</title>
        <authorList>
            <person name="Condon B.J."/>
            <person name="Leng Y."/>
            <person name="Wu D."/>
            <person name="Bushley K.E."/>
            <person name="Ohm R.A."/>
            <person name="Otillar R."/>
            <person name="Martin J."/>
            <person name="Schackwitz W."/>
            <person name="Grimwood J."/>
            <person name="MohdZainudin N."/>
            <person name="Xue C."/>
            <person name="Wang R."/>
            <person name="Manning V.A."/>
            <person name="Dhillon B."/>
            <person name="Tu Z.J."/>
            <person name="Steffenson B.J."/>
            <person name="Salamov A."/>
            <person name="Sun H."/>
            <person name="Lowry S."/>
            <person name="LaButti K."/>
            <person name="Han J."/>
            <person name="Copeland A."/>
            <person name="Lindquist E."/>
            <person name="Barry K."/>
            <person name="Schmutz J."/>
            <person name="Baker S.E."/>
            <person name="Ciuffetti L.M."/>
            <person name="Grigoriev I.V."/>
            <person name="Zhong S."/>
            <person name="Turgeon B.G."/>
        </authorList>
    </citation>
    <scope>NUCLEOTIDE SEQUENCE [LARGE SCALE GENOMIC DNA]</scope>
    <source>
        <strain evidence="2 3">ATCC 44560</strain>
    </source>
</reference>